<protein>
    <submittedName>
        <fullName evidence="6">Aldehyde dehydrogenase</fullName>
    </submittedName>
</protein>
<dbReference type="FunFam" id="3.40.605.10:FF:000007">
    <property type="entry name" value="NAD/NADP-dependent betaine aldehyde dehydrogenase"/>
    <property type="match status" value="1"/>
</dbReference>
<feature type="active site" evidence="3">
    <location>
        <position position="254"/>
    </location>
</feature>
<dbReference type="InterPro" id="IPR015590">
    <property type="entry name" value="Aldehyde_DH_dom"/>
</dbReference>
<dbReference type="PANTHER" id="PTHR42804">
    <property type="entry name" value="ALDEHYDE DEHYDROGENASE"/>
    <property type="match status" value="1"/>
</dbReference>
<dbReference type="InterPro" id="IPR016161">
    <property type="entry name" value="Ald_DH/histidinol_DH"/>
</dbReference>
<dbReference type="RefSeq" id="WP_124395561.1">
    <property type="nucleotide sequence ID" value="NZ_BHYM01000083.1"/>
</dbReference>
<dbReference type="InterPro" id="IPR029510">
    <property type="entry name" value="Ald_DH_CS_GLU"/>
</dbReference>
<dbReference type="Gene3D" id="3.40.309.10">
    <property type="entry name" value="Aldehyde Dehydrogenase, Chain A, domain 2"/>
    <property type="match status" value="1"/>
</dbReference>
<gene>
    <name evidence="6" type="ORF">Rhow_008183</name>
</gene>
<keyword evidence="7" id="KW-1185">Reference proteome</keyword>
<feature type="domain" description="Aldehyde dehydrogenase" evidence="5">
    <location>
        <begin position="17"/>
        <end position="478"/>
    </location>
</feature>
<reference evidence="6 7" key="1">
    <citation type="submission" date="2018-11" db="EMBL/GenBank/DDBJ databases">
        <title>Microbial catabolism of amino acid.</title>
        <authorList>
            <person name="Hibi M."/>
            <person name="Ogawa J."/>
        </authorList>
    </citation>
    <scope>NUCLEOTIDE SEQUENCE [LARGE SCALE GENOMIC DNA]</scope>
    <source>
        <strain evidence="6 7">C31-06</strain>
    </source>
</reference>
<dbReference type="PANTHER" id="PTHR42804:SF1">
    <property type="entry name" value="ALDEHYDE DEHYDROGENASE-RELATED"/>
    <property type="match status" value="1"/>
</dbReference>
<keyword evidence="2 4" id="KW-0560">Oxidoreductase</keyword>
<dbReference type="InterPro" id="IPR016163">
    <property type="entry name" value="Ald_DH_C"/>
</dbReference>
<evidence type="ECO:0000313" key="6">
    <source>
        <dbReference type="EMBL" id="GCE43885.1"/>
    </source>
</evidence>
<dbReference type="FunFam" id="3.40.309.10:FF:000012">
    <property type="entry name" value="Betaine aldehyde dehydrogenase"/>
    <property type="match status" value="1"/>
</dbReference>
<evidence type="ECO:0000313" key="7">
    <source>
        <dbReference type="Proteomes" id="UP000287519"/>
    </source>
</evidence>
<evidence type="ECO:0000259" key="5">
    <source>
        <dbReference type="Pfam" id="PF00171"/>
    </source>
</evidence>
<dbReference type="CDD" id="cd07139">
    <property type="entry name" value="ALDH_AldA-Rv0768"/>
    <property type="match status" value="1"/>
</dbReference>
<evidence type="ECO:0000256" key="3">
    <source>
        <dbReference type="PROSITE-ProRule" id="PRU10007"/>
    </source>
</evidence>
<dbReference type="OrthoDB" id="6882680at2"/>
<dbReference type="InterPro" id="IPR016162">
    <property type="entry name" value="Ald_DH_N"/>
</dbReference>
<dbReference type="PROSITE" id="PS00687">
    <property type="entry name" value="ALDEHYDE_DEHYDR_GLU"/>
    <property type="match status" value="1"/>
</dbReference>
<evidence type="ECO:0000256" key="1">
    <source>
        <dbReference type="ARBA" id="ARBA00009986"/>
    </source>
</evidence>
<name>A0A402CK12_RHOWR</name>
<dbReference type="Proteomes" id="UP000287519">
    <property type="component" value="Unassembled WGS sequence"/>
</dbReference>
<dbReference type="GO" id="GO:0016620">
    <property type="term" value="F:oxidoreductase activity, acting on the aldehyde or oxo group of donors, NAD or NADP as acceptor"/>
    <property type="evidence" value="ECO:0007669"/>
    <property type="project" value="InterPro"/>
</dbReference>
<comment type="caution">
    <text evidence="6">The sequence shown here is derived from an EMBL/GenBank/DDBJ whole genome shotgun (WGS) entry which is preliminary data.</text>
</comment>
<dbReference type="Gene3D" id="3.40.605.10">
    <property type="entry name" value="Aldehyde Dehydrogenase, Chain A, domain 1"/>
    <property type="match status" value="1"/>
</dbReference>
<dbReference type="AlphaFoldDB" id="A0A402CK12"/>
<dbReference type="EMBL" id="BHYM01000083">
    <property type="protein sequence ID" value="GCE43885.1"/>
    <property type="molecule type" value="Genomic_DNA"/>
</dbReference>
<dbReference type="SUPFAM" id="SSF53720">
    <property type="entry name" value="ALDH-like"/>
    <property type="match status" value="1"/>
</dbReference>
<dbReference type="Pfam" id="PF00171">
    <property type="entry name" value="Aldedh"/>
    <property type="match status" value="1"/>
</dbReference>
<comment type="similarity">
    <text evidence="1 4">Belongs to the aldehyde dehydrogenase family.</text>
</comment>
<evidence type="ECO:0000256" key="4">
    <source>
        <dbReference type="RuleBase" id="RU003345"/>
    </source>
</evidence>
<proteinExistence type="inferred from homology"/>
<sequence length="483" mass="50121">MDNMTVDRDALFIGGRWAAPQEGAAADVVEAATEKVLGRSALASAADIDAAVAAARDALRGPWGQLDNRARADLLDVFASALKKRGRDTATLVSRENGMPISLSAGVNGFGPAAMIRYYAALVREAASEDVRPSAFGGRTVVRREPVGVVAAITPWNYPQPLAAMKIAPALAAGCTVVLKAAPETALDAFAFADAAEEAGLPPGVLNIVPAGREASAYLVQHPGVDKVAFTGSTAAGRAIGEVCGRLLRPVTLELGGKSAAIVAADADLSVFAANLAEVSLVNNGQTCHASTRILAPRARYDEVVEAVTETVRGLVVGDPLDKATAIGPLVSAAQRERVLGYIEDGRSAGYRTTTGGGLPDSQPLGWFVEPTVFVDVDNSARIAQEEIFGPVLTITPYTDEDEAVAIANDSEYGLGGTVWTADEEHGLALASRIHSGTVGVNHYALDLDAPFGGVKSSGLGRELGPEGLNPYFATKSVYFGTR</sequence>
<accession>A0A402CK12</accession>
<organism evidence="6 7">
    <name type="scientific">Rhodococcus wratislaviensis</name>
    <name type="common">Tsukamurella wratislaviensis</name>
    <dbReference type="NCBI Taxonomy" id="44752"/>
    <lineage>
        <taxon>Bacteria</taxon>
        <taxon>Bacillati</taxon>
        <taxon>Actinomycetota</taxon>
        <taxon>Actinomycetes</taxon>
        <taxon>Mycobacteriales</taxon>
        <taxon>Nocardiaceae</taxon>
        <taxon>Rhodococcus</taxon>
    </lineage>
</organism>
<evidence type="ECO:0000256" key="2">
    <source>
        <dbReference type="ARBA" id="ARBA00023002"/>
    </source>
</evidence>